<name>A0A7I7QQ21_9MYCO</name>
<keyword evidence="1" id="KW-0812">Transmembrane</keyword>
<sequence length="329" mass="35322">MATSGSVLSRLRAVPLEWRKVATVLTIAILMTSAFAAAYTIALGRPFPHHLPVGVVGQPSAELLAELEVREHEFDMRTYPSRADAIEAIDSQRVTAIIDADASPPQLLVSSASDPSASRALTQLDQKVPQSYRLQVVDLHPLPPEDPAGLATFYVVIAATILGFVTMFQLRANVKTLTLGKWLVCVGVLTVLGGLALALIAGSVLHSLQTPFVQLWALLSLQVAVAAMFNSTMLVLMHRWAIIPTWLTFILLGNTSSGGAVSASLLPQPFAFLNHALPSGATVSALHSATYFPDHQRLLPYLVLSGWLIVTTTVLVVVSRRLGKSPAER</sequence>
<protein>
    <recommendedName>
        <fullName evidence="4">DUF3533 domain-containing protein</fullName>
    </recommendedName>
</protein>
<feature type="transmembrane region" description="Helical" evidence="1">
    <location>
        <begin position="211"/>
        <end position="229"/>
    </location>
</feature>
<keyword evidence="1" id="KW-0472">Membrane</keyword>
<keyword evidence="1" id="KW-1133">Transmembrane helix</keyword>
<dbReference type="KEGG" id="msei:MSEDJ_21630"/>
<organism evidence="2 3">
    <name type="scientific">Mycolicibacterium sediminis</name>
    <dbReference type="NCBI Taxonomy" id="1286180"/>
    <lineage>
        <taxon>Bacteria</taxon>
        <taxon>Bacillati</taxon>
        <taxon>Actinomycetota</taxon>
        <taxon>Actinomycetes</taxon>
        <taxon>Mycobacteriales</taxon>
        <taxon>Mycobacteriaceae</taxon>
        <taxon>Mycolicibacterium</taxon>
    </lineage>
</organism>
<evidence type="ECO:0000256" key="1">
    <source>
        <dbReference type="SAM" id="Phobius"/>
    </source>
</evidence>
<dbReference type="RefSeq" id="WP_163796862.1">
    <property type="nucleotide sequence ID" value="NZ_AP022588.1"/>
</dbReference>
<feature type="transmembrane region" description="Helical" evidence="1">
    <location>
        <begin position="151"/>
        <end position="170"/>
    </location>
</feature>
<feature type="transmembrane region" description="Helical" evidence="1">
    <location>
        <begin position="21"/>
        <end position="42"/>
    </location>
</feature>
<feature type="transmembrane region" description="Helical" evidence="1">
    <location>
        <begin position="182"/>
        <end position="205"/>
    </location>
</feature>
<evidence type="ECO:0008006" key="4">
    <source>
        <dbReference type="Google" id="ProtNLM"/>
    </source>
</evidence>
<evidence type="ECO:0000313" key="3">
    <source>
        <dbReference type="Proteomes" id="UP000467193"/>
    </source>
</evidence>
<accession>A0A7I7QQ21</accession>
<feature type="transmembrane region" description="Helical" evidence="1">
    <location>
        <begin position="241"/>
        <end position="266"/>
    </location>
</feature>
<dbReference type="Proteomes" id="UP000467193">
    <property type="component" value="Chromosome"/>
</dbReference>
<dbReference type="AlphaFoldDB" id="A0A7I7QQ21"/>
<proteinExistence type="predicted"/>
<reference evidence="2 3" key="1">
    <citation type="journal article" date="2019" name="Emerg. Microbes Infect.">
        <title>Comprehensive subspecies identification of 175 nontuberculous mycobacteria species based on 7547 genomic profiles.</title>
        <authorList>
            <person name="Matsumoto Y."/>
            <person name="Kinjo T."/>
            <person name="Motooka D."/>
            <person name="Nabeya D."/>
            <person name="Jung N."/>
            <person name="Uechi K."/>
            <person name="Horii T."/>
            <person name="Iida T."/>
            <person name="Fujita J."/>
            <person name="Nakamura S."/>
        </authorList>
    </citation>
    <scope>NUCLEOTIDE SEQUENCE [LARGE SCALE GENOMIC DNA]</scope>
    <source>
        <strain evidence="2 3">JCM 17899</strain>
    </source>
</reference>
<gene>
    <name evidence="2" type="ORF">MSEDJ_21630</name>
</gene>
<feature type="transmembrane region" description="Helical" evidence="1">
    <location>
        <begin position="298"/>
        <end position="319"/>
    </location>
</feature>
<dbReference type="EMBL" id="AP022588">
    <property type="protein sequence ID" value="BBY28067.1"/>
    <property type="molecule type" value="Genomic_DNA"/>
</dbReference>
<evidence type="ECO:0000313" key="2">
    <source>
        <dbReference type="EMBL" id="BBY28067.1"/>
    </source>
</evidence>
<keyword evidence="3" id="KW-1185">Reference proteome</keyword>